<reference evidence="1" key="1">
    <citation type="submission" date="2021-03" db="EMBL/GenBank/DDBJ databases">
        <title>Draft genome sequence of rust myrtle Austropuccinia psidii MF-1, a brazilian biotype.</title>
        <authorList>
            <person name="Quecine M.C."/>
            <person name="Pachon D.M.R."/>
            <person name="Bonatelli M.L."/>
            <person name="Correr F.H."/>
            <person name="Franceschini L.M."/>
            <person name="Leite T.F."/>
            <person name="Margarido G.R.A."/>
            <person name="Almeida C.A."/>
            <person name="Ferrarezi J.A."/>
            <person name="Labate C.A."/>
        </authorList>
    </citation>
    <scope>NUCLEOTIDE SEQUENCE</scope>
    <source>
        <strain evidence="1">MF-1</strain>
    </source>
</reference>
<organism evidence="1 2">
    <name type="scientific">Austropuccinia psidii MF-1</name>
    <dbReference type="NCBI Taxonomy" id="1389203"/>
    <lineage>
        <taxon>Eukaryota</taxon>
        <taxon>Fungi</taxon>
        <taxon>Dikarya</taxon>
        <taxon>Basidiomycota</taxon>
        <taxon>Pucciniomycotina</taxon>
        <taxon>Pucciniomycetes</taxon>
        <taxon>Pucciniales</taxon>
        <taxon>Sphaerophragmiaceae</taxon>
        <taxon>Austropuccinia</taxon>
    </lineage>
</organism>
<sequence>MSDSSPDRTAQIITRSISRKLALYDLPIPPGLVSVAWPQSPASYSKPCLSLLPTEVKRIIIQYLQDFDRQEKIKQIGLRPREIELLDFDPCGLDLVKLDPPSFMFCYPPGVMPTSSSIKALASVDRSFYHLCQPWIWQFLDLDGLSNSQLEKLISVILPLHRHHVRSLWWRSSTSPCYCGDGSIQCHMKAQNIPYQVRNKLLLQIWRVCPRVIKLNADMSKEIIAALNPWGFELFKTPPRSSLFQPILRLSALTSLHLAPPAPFLTFEDKDLIPLLRETPNLTSFSCIRIRPSFSFDSHSGLGFQLASLAKLQNLTLSYVYWIDSSWAALDWKGPIRSFSLSNCLRLTLKAFHALVQRFSNTLERLQVENNLQTHYMTYDYLMNPLLIKPDDPTFDLPRLTHLIFPVDSKLVTVRLIPTFLGCKALQKVYVGTKPPVDYDELAKIFENVDKSPLHSFDIENSDDGFDYSDSIVDEDELYDEHDHLIEYSDSIWQGDEWY</sequence>
<dbReference type="SUPFAM" id="SSF52047">
    <property type="entry name" value="RNI-like"/>
    <property type="match status" value="1"/>
</dbReference>
<protein>
    <submittedName>
        <fullName evidence="1">Uncharacterized protein</fullName>
    </submittedName>
</protein>
<dbReference type="Gene3D" id="3.80.10.10">
    <property type="entry name" value="Ribonuclease Inhibitor"/>
    <property type="match status" value="1"/>
</dbReference>
<keyword evidence="2" id="KW-1185">Reference proteome</keyword>
<evidence type="ECO:0000313" key="2">
    <source>
        <dbReference type="Proteomes" id="UP000765509"/>
    </source>
</evidence>
<dbReference type="InterPro" id="IPR032675">
    <property type="entry name" value="LRR_dom_sf"/>
</dbReference>
<dbReference type="OrthoDB" id="2509522at2759"/>
<accession>A0A9Q3ELX0</accession>
<dbReference type="Proteomes" id="UP000765509">
    <property type="component" value="Unassembled WGS sequence"/>
</dbReference>
<proteinExistence type="predicted"/>
<comment type="caution">
    <text evidence="1">The sequence shown here is derived from an EMBL/GenBank/DDBJ whole genome shotgun (WGS) entry which is preliminary data.</text>
</comment>
<gene>
    <name evidence="1" type="ORF">O181_063304</name>
</gene>
<evidence type="ECO:0000313" key="1">
    <source>
        <dbReference type="EMBL" id="MBW0523589.1"/>
    </source>
</evidence>
<dbReference type="EMBL" id="AVOT02030403">
    <property type="protein sequence ID" value="MBW0523589.1"/>
    <property type="molecule type" value="Genomic_DNA"/>
</dbReference>
<dbReference type="AlphaFoldDB" id="A0A9Q3ELX0"/>
<name>A0A9Q3ELX0_9BASI</name>